<dbReference type="Gene3D" id="3.90.226.10">
    <property type="entry name" value="2-enoyl-CoA Hydratase, Chain A, domain 1"/>
    <property type="match status" value="1"/>
</dbReference>
<dbReference type="AlphaFoldDB" id="A0AAQ1QYU3"/>
<dbReference type="InterPro" id="IPR033855">
    <property type="entry name" value="Protein_C"/>
</dbReference>
<reference evidence="7 8" key="1">
    <citation type="submission" date="2016-10" db="EMBL/GenBank/DDBJ databases">
        <authorList>
            <person name="Varghese N."/>
            <person name="Submissions S."/>
        </authorList>
    </citation>
    <scope>NUCLEOTIDE SEQUENCE [LARGE SCALE GENOMIC DNA]</scope>
    <source>
        <strain evidence="7 8">LMG 18378</strain>
    </source>
</reference>
<comment type="similarity">
    <text evidence="1">Belongs to the peptidase S49 family.</text>
</comment>
<dbReference type="Gene3D" id="6.20.330.10">
    <property type="match status" value="1"/>
</dbReference>
<dbReference type="PANTHER" id="PTHR33209:SF1">
    <property type="entry name" value="PEPTIDASE S49 DOMAIN-CONTAINING PROTEIN"/>
    <property type="match status" value="1"/>
</dbReference>
<dbReference type="GO" id="GO:0006508">
    <property type="term" value="P:proteolysis"/>
    <property type="evidence" value="ECO:0007669"/>
    <property type="project" value="UniProtKB-KW"/>
</dbReference>
<evidence type="ECO:0000256" key="5">
    <source>
        <dbReference type="SAM" id="MobiDB-lite"/>
    </source>
</evidence>
<keyword evidence="3" id="KW-0378">Hydrolase</keyword>
<evidence type="ECO:0000256" key="4">
    <source>
        <dbReference type="ARBA" id="ARBA00022825"/>
    </source>
</evidence>
<dbReference type="EMBL" id="FOLS01000028">
    <property type="protein sequence ID" value="SFD52306.1"/>
    <property type="molecule type" value="Genomic_DNA"/>
</dbReference>
<dbReference type="RefSeq" id="WP_074983540.1">
    <property type="nucleotide sequence ID" value="NZ_FOLS01000028.1"/>
</dbReference>
<keyword evidence="4" id="KW-0720">Serine protease</keyword>
<proteinExistence type="inferred from homology"/>
<dbReference type="CDD" id="cd07022">
    <property type="entry name" value="S49_Sppa_36K_type"/>
    <property type="match status" value="1"/>
</dbReference>
<gene>
    <name evidence="7" type="ORF">SAMN05216577_12831</name>
</gene>
<feature type="region of interest" description="Disordered" evidence="5">
    <location>
        <begin position="368"/>
        <end position="432"/>
    </location>
</feature>
<evidence type="ECO:0000313" key="7">
    <source>
        <dbReference type="EMBL" id="SFD52306.1"/>
    </source>
</evidence>
<feature type="compositionally biased region" description="Gly residues" evidence="5">
    <location>
        <begin position="399"/>
        <end position="408"/>
    </location>
</feature>
<dbReference type="Pfam" id="PF01343">
    <property type="entry name" value="Peptidase_S49"/>
    <property type="match status" value="1"/>
</dbReference>
<comment type="caution">
    <text evidence="7">The sequence shown here is derived from an EMBL/GenBank/DDBJ whole genome shotgun (WGS) entry which is preliminary data.</text>
</comment>
<sequence length="432" mass="45737">MSMTIARQVIARMNLRESLFSGQFAASMAADLFQLSSADPKTEQTKAEQARVQLMDAYGFSTTDQRKPFAFAGGIAVIPVHGSLINRFGASWGYVTGYNFIRAQLNAALVDDEVKAVVFDCNSYGGEVVGCFELADEIYAAREKKPLTAVVDANCYSACYAIASSAHRVVVIPSGGAGSIGAYAMHISIEKALEKFGVSVELIHSGEHKVDGNPFQDLPESVRADIQSGVDKTRNNFVALVVRNRGLDEKVVRDTEAACYRADEALALGLIDAVATPTQAVAALLTELSGSDENQENDMSDENAAPGGKAPENASAGAVDATAERKAEQERCKGILNCEEAKNNPALANHLAFETSMSVDDAKKTLAAAGPAKPAVEEPKVEQNPFKQAMDADKHPNLGAGGDNGGGNEQMSKADRILQAHGAASGRTYDAK</sequence>
<dbReference type="GO" id="GO:0008236">
    <property type="term" value="F:serine-type peptidase activity"/>
    <property type="evidence" value="ECO:0007669"/>
    <property type="project" value="UniProtKB-KW"/>
</dbReference>
<protein>
    <submittedName>
        <fullName evidence="7">Signal peptide peptidase SppA</fullName>
    </submittedName>
</protein>
<dbReference type="Proteomes" id="UP000183385">
    <property type="component" value="Unassembled WGS sequence"/>
</dbReference>
<accession>A0AAQ1QYU3</accession>
<evidence type="ECO:0000256" key="3">
    <source>
        <dbReference type="ARBA" id="ARBA00022801"/>
    </source>
</evidence>
<evidence type="ECO:0000313" key="8">
    <source>
        <dbReference type="Proteomes" id="UP000183385"/>
    </source>
</evidence>
<keyword evidence="8" id="KW-1185">Reference proteome</keyword>
<evidence type="ECO:0000256" key="1">
    <source>
        <dbReference type="ARBA" id="ARBA00008683"/>
    </source>
</evidence>
<evidence type="ECO:0000259" key="6">
    <source>
        <dbReference type="Pfam" id="PF01343"/>
    </source>
</evidence>
<name>A0AAQ1QYU3_9PSED</name>
<keyword evidence="2" id="KW-0645">Protease</keyword>
<feature type="domain" description="Peptidase S49" evidence="6">
    <location>
        <begin position="142"/>
        <end position="284"/>
    </location>
</feature>
<dbReference type="InterPro" id="IPR002142">
    <property type="entry name" value="Peptidase_S49"/>
</dbReference>
<evidence type="ECO:0000256" key="2">
    <source>
        <dbReference type="ARBA" id="ARBA00022670"/>
    </source>
</evidence>
<feature type="region of interest" description="Disordered" evidence="5">
    <location>
        <begin position="289"/>
        <end position="325"/>
    </location>
</feature>
<organism evidence="7 8">
    <name type="scientific">Pseudomonas citronellolis</name>
    <dbReference type="NCBI Taxonomy" id="53408"/>
    <lineage>
        <taxon>Bacteria</taxon>
        <taxon>Pseudomonadati</taxon>
        <taxon>Pseudomonadota</taxon>
        <taxon>Gammaproteobacteria</taxon>
        <taxon>Pseudomonadales</taxon>
        <taxon>Pseudomonadaceae</taxon>
        <taxon>Pseudomonas</taxon>
    </lineage>
</organism>
<dbReference type="PANTHER" id="PTHR33209">
    <property type="entry name" value="PROTEASE 4"/>
    <property type="match status" value="1"/>
</dbReference>
<dbReference type="InterPro" id="IPR029045">
    <property type="entry name" value="ClpP/crotonase-like_dom_sf"/>
</dbReference>
<dbReference type="SUPFAM" id="SSF52096">
    <property type="entry name" value="ClpP/crotonase"/>
    <property type="match status" value="1"/>
</dbReference>